<name>A0A1I5NRN0_9ACTN</name>
<gene>
    <name evidence="2" type="ORF">SAMN04489713_112264</name>
</gene>
<dbReference type="Pfam" id="PF13649">
    <property type="entry name" value="Methyltransf_25"/>
    <property type="match status" value="1"/>
</dbReference>
<dbReference type="EMBL" id="FOVH01000012">
    <property type="protein sequence ID" value="SFP24327.1"/>
    <property type="molecule type" value="Genomic_DNA"/>
</dbReference>
<proteinExistence type="predicted"/>
<dbReference type="Proteomes" id="UP000183413">
    <property type="component" value="Unassembled WGS sequence"/>
</dbReference>
<sequence length="203" mass="21297">MDDVAPERVPAELAEHPDRLRWNAKYADAEPDGGGRPPAAHPLAERALSLELPDGGVLDLASGPSGSALQAAATGRPVTAVDISEIALGRLGAQARRRGLASLITLVQADLGAWRPDGPGYALVLCTGFWDRAVFERAARAVLPGGLLAWEAFTEEARRDRPHLPAAWCLGAGEPASLLPGGFTVLEQADDAGKRRFLARAGS</sequence>
<dbReference type="InterPro" id="IPR041698">
    <property type="entry name" value="Methyltransf_25"/>
</dbReference>
<evidence type="ECO:0000313" key="2">
    <source>
        <dbReference type="EMBL" id="SFP24327.1"/>
    </source>
</evidence>
<evidence type="ECO:0000259" key="1">
    <source>
        <dbReference type="Pfam" id="PF13649"/>
    </source>
</evidence>
<dbReference type="Gene3D" id="3.40.50.150">
    <property type="entry name" value="Vaccinia Virus protein VP39"/>
    <property type="match status" value="1"/>
</dbReference>
<dbReference type="RefSeq" id="WP_083598148.1">
    <property type="nucleotide sequence ID" value="NZ_CP083237.1"/>
</dbReference>
<organism evidence="2 3">
    <name type="scientific">Actinomadura madurae</name>
    <dbReference type="NCBI Taxonomy" id="1993"/>
    <lineage>
        <taxon>Bacteria</taxon>
        <taxon>Bacillati</taxon>
        <taxon>Actinomycetota</taxon>
        <taxon>Actinomycetes</taxon>
        <taxon>Streptosporangiales</taxon>
        <taxon>Thermomonosporaceae</taxon>
        <taxon>Actinomadura</taxon>
    </lineage>
</organism>
<dbReference type="eggNOG" id="COG2890">
    <property type="taxonomic scope" value="Bacteria"/>
</dbReference>
<dbReference type="InParanoid" id="A0A1I5NRN0"/>
<evidence type="ECO:0000313" key="3">
    <source>
        <dbReference type="Proteomes" id="UP000183413"/>
    </source>
</evidence>
<feature type="domain" description="Methyltransferase" evidence="1">
    <location>
        <begin position="57"/>
        <end position="146"/>
    </location>
</feature>
<dbReference type="GeneID" id="99650816"/>
<dbReference type="OrthoDB" id="3471769at2"/>
<dbReference type="InterPro" id="IPR029063">
    <property type="entry name" value="SAM-dependent_MTases_sf"/>
</dbReference>
<accession>A0A1I5NRN0</accession>
<dbReference type="STRING" id="1993.SAMN04489713_112264"/>
<dbReference type="SUPFAM" id="SSF53335">
    <property type="entry name" value="S-adenosyl-L-methionine-dependent methyltransferases"/>
    <property type="match status" value="1"/>
</dbReference>
<reference evidence="2 3" key="1">
    <citation type="submission" date="2016-10" db="EMBL/GenBank/DDBJ databases">
        <authorList>
            <person name="de Groot N.N."/>
        </authorList>
    </citation>
    <scope>NUCLEOTIDE SEQUENCE [LARGE SCALE GENOMIC DNA]</scope>
    <source>
        <strain evidence="2 3">DSM 43067</strain>
    </source>
</reference>
<protein>
    <recommendedName>
        <fullName evidence="1">Methyltransferase domain-containing protein</fullName>
    </recommendedName>
</protein>
<dbReference type="CDD" id="cd02440">
    <property type="entry name" value="AdoMet_MTases"/>
    <property type="match status" value="1"/>
</dbReference>
<dbReference type="AlphaFoldDB" id="A0A1I5NRN0"/>
<keyword evidence="3" id="KW-1185">Reference proteome</keyword>